<organism evidence="2 3">
    <name type="scientific">Nitrospira tepida</name>
    <dbReference type="NCBI Taxonomy" id="2973512"/>
    <lineage>
        <taxon>Bacteria</taxon>
        <taxon>Pseudomonadati</taxon>
        <taxon>Nitrospirota</taxon>
        <taxon>Nitrospiria</taxon>
        <taxon>Nitrospirales</taxon>
        <taxon>Nitrospiraceae</taxon>
        <taxon>Nitrospira</taxon>
    </lineage>
</organism>
<keyword evidence="1" id="KW-0812">Transmembrane</keyword>
<name>A0AA86N150_9BACT</name>
<proteinExistence type="predicted"/>
<evidence type="ECO:0000313" key="2">
    <source>
        <dbReference type="EMBL" id="CAI4032601.1"/>
    </source>
</evidence>
<keyword evidence="3" id="KW-1185">Reference proteome</keyword>
<dbReference type="EMBL" id="OX365700">
    <property type="protein sequence ID" value="CAI4032601.1"/>
    <property type="molecule type" value="Genomic_DNA"/>
</dbReference>
<dbReference type="InterPro" id="IPR024623">
    <property type="entry name" value="YtxH"/>
</dbReference>
<keyword evidence="1" id="KW-1133">Transmembrane helix</keyword>
<dbReference type="Proteomes" id="UP001179121">
    <property type="component" value="Chromosome"/>
</dbReference>
<gene>
    <name evidence="2" type="ORF">DNFV4_03031</name>
</gene>
<sequence length="107" mass="11459">MADDRGPTAGAVLLAFLTGATMGAVAALLLAPRSGQETRDQLRTYARRTEGELRDLAGKAGEALEEVAEKGRHFVESQKSLLTEAFQAGRDAMRRERERVEGGKGSA</sequence>
<protein>
    <submittedName>
        <fullName evidence="2">YtxH domain-containing protein</fullName>
    </submittedName>
</protein>
<dbReference type="PANTHER" id="PTHR35792">
    <property type="entry name" value="GENERAL STRESS PROTEIN"/>
    <property type="match status" value="1"/>
</dbReference>
<accession>A0AA86N150</accession>
<dbReference type="RefSeq" id="WP_289269322.1">
    <property type="nucleotide sequence ID" value="NZ_OX365700.1"/>
</dbReference>
<dbReference type="AlphaFoldDB" id="A0AA86N150"/>
<dbReference type="KEGG" id="nti:DNFV4_03031"/>
<dbReference type="InterPro" id="IPR052928">
    <property type="entry name" value="Desiccation-related_membrane"/>
</dbReference>
<keyword evidence="1" id="KW-0472">Membrane</keyword>
<dbReference type="Pfam" id="PF12732">
    <property type="entry name" value="YtxH"/>
    <property type="match status" value="1"/>
</dbReference>
<evidence type="ECO:0000256" key="1">
    <source>
        <dbReference type="SAM" id="Phobius"/>
    </source>
</evidence>
<reference evidence="2" key="1">
    <citation type="submission" date="2022-10" db="EMBL/GenBank/DDBJ databases">
        <authorList>
            <person name="Koch H."/>
        </authorList>
    </citation>
    <scope>NUCLEOTIDE SEQUENCE</scope>
    <source>
        <strain evidence="2">DNF</strain>
    </source>
</reference>
<evidence type="ECO:0000313" key="3">
    <source>
        <dbReference type="Proteomes" id="UP001179121"/>
    </source>
</evidence>
<feature type="transmembrane region" description="Helical" evidence="1">
    <location>
        <begin position="12"/>
        <end position="31"/>
    </location>
</feature>
<dbReference type="PANTHER" id="PTHR35792:SF2">
    <property type="entry name" value="GENERAL STRESS PROTEIN"/>
    <property type="match status" value="1"/>
</dbReference>